<evidence type="ECO:0000256" key="3">
    <source>
        <dbReference type="ARBA" id="ARBA00022989"/>
    </source>
</evidence>
<evidence type="ECO:0000256" key="4">
    <source>
        <dbReference type="ARBA" id="ARBA00023136"/>
    </source>
</evidence>
<dbReference type="InterPro" id="IPR013717">
    <property type="entry name" value="PIG-P"/>
</dbReference>
<keyword evidence="4 5" id="KW-0472">Membrane</keyword>
<dbReference type="AlphaFoldDB" id="A0A3G2S176"/>
<dbReference type="PANTHER" id="PTHR46346">
    <property type="entry name" value="PHOSPHATIDYLINOSITOL N-ACETYLGLUCOSAMINYLTRANSFERASE SUBUNIT P"/>
    <property type="match status" value="1"/>
</dbReference>
<gene>
    <name evidence="7" type="ORF">DNF11_0102</name>
</gene>
<keyword evidence="3 5" id="KW-1133">Transmembrane helix</keyword>
<feature type="domain" description="PIG-P" evidence="6">
    <location>
        <begin position="2"/>
        <end position="71"/>
    </location>
</feature>
<dbReference type="STRING" id="425264.A0A3G2S176"/>
<evidence type="ECO:0000259" key="6">
    <source>
        <dbReference type="Pfam" id="PF08510"/>
    </source>
</evidence>
<evidence type="ECO:0000256" key="2">
    <source>
        <dbReference type="ARBA" id="ARBA00022692"/>
    </source>
</evidence>
<dbReference type="GO" id="GO:0016020">
    <property type="term" value="C:membrane"/>
    <property type="evidence" value="ECO:0007669"/>
    <property type="project" value="UniProtKB-SubCell"/>
</dbReference>
<keyword evidence="2 5" id="KW-0812">Transmembrane</keyword>
<dbReference type="InterPro" id="IPR052263">
    <property type="entry name" value="GPI_Anchor_Biosynth"/>
</dbReference>
<dbReference type="VEuPathDB" id="FungiDB:DNF11_0102"/>
<comment type="subcellular location">
    <subcellularLocation>
        <location evidence="1">Membrane</location>
        <topology evidence="1">Multi-pass membrane protein</topology>
    </subcellularLocation>
</comment>
<name>A0A3G2S176_MALR7</name>
<evidence type="ECO:0000256" key="1">
    <source>
        <dbReference type="ARBA" id="ARBA00004141"/>
    </source>
</evidence>
<dbReference type="OrthoDB" id="690928at2759"/>
<dbReference type="GO" id="GO:0005783">
    <property type="term" value="C:endoplasmic reticulum"/>
    <property type="evidence" value="ECO:0007669"/>
    <property type="project" value="TreeGrafter"/>
</dbReference>
<organism evidence="7 8">
    <name type="scientific">Malassezia restricta (strain ATCC 96810 / NBRC 103918 / CBS 7877)</name>
    <name type="common">Seborrheic dermatitis infection agent</name>
    <dbReference type="NCBI Taxonomy" id="425264"/>
    <lineage>
        <taxon>Eukaryota</taxon>
        <taxon>Fungi</taxon>
        <taxon>Dikarya</taxon>
        <taxon>Basidiomycota</taxon>
        <taxon>Ustilaginomycotina</taxon>
        <taxon>Malasseziomycetes</taxon>
        <taxon>Malasseziales</taxon>
        <taxon>Malasseziaceae</taxon>
        <taxon>Malassezia</taxon>
    </lineage>
</organism>
<dbReference type="EMBL" id="CP033148">
    <property type="protein sequence ID" value="AYO41052.1"/>
    <property type="molecule type" value="Genomic_DNA"/>
</dbReference>
<dbReference type="Pfam" id="PF08510">
    <property type="entry name" value="PIG-P"/>
    <property type="match status" value="1"/>
</dbReference>
<feature type="transmembrane region" description="Helical" evidence="5">
    <location>
        <begin position="6"/>
        <end position="29"/>
    </location>
</feature>
<proteinExistence type="predicted"/>
<evidence type="ECO:0000256" key="5">
    <source>
        <dbReference type="SAM" id="Phobius"/>
    </source>
</evidence>
<reference evidence="7 8" key="1">
    <citation type="submission" date="2018-10" db="EMBL/GenBank/DDBJ databases">
        <title>Complete genome sequence of Malassezia restricta CBS 7877.</title>
        <authorList>
            <person name="Morand S.C."/>
            <person name="Bertignac M."/>
            <person name="Iltis A."/>
            <person name="Kolder I."/>
            <person name="Pirovano W."/>
            <person name="Jourdain R."/>
            <person name="Clavaud C."/>
        </authorList>
    </citation>
    <scope>NUCLEOTIDE SEQUENCE [LARGE SCALE GENOMIC DNA]</scope>
    <source>
        <strain evidence="7 8">CBS 7877</strain>
    </source>
</reference>
<dbReference type="Proteomes" id="UP000269793">
    <property type="component" value="Chromosome I"/>
</dbReference>
<protein>
    <recommendedName>
        <fullName evidence="6">PIG-P domain-containing protein</fullName>
    </recommendedName>
</protein>
<evidence type="ECO:0000313" key="8">
    <source>
        <dbReference type="Proteomes" id="UP000269793"/>
    </source>
</evidence>
<accession>A0A3G2S176</accession>
<feature type="transmembrane region" description="Helical" evidence="5">
    <location>
        <begin position="36"/>
        <end position="59"/>
    </location>
</feature>
<sequence length="73" mass="8598">MVASVVWVLWVLWAILPEWLLISLGIRWFPNRDWAYLLPAWSIMLFLFIYVGFVSWNVFQTPPMDALELVVGT</sequence>
<dbReference type="PANTHER" id="PTHR46346:SF1">
    <property type="entry name" value="PHOSPHATIDYLINOSITOL N-ACETYLGLUCOSAMINYLTRANSFERASE SUBUNIT P"/>
    <property type="match status" value="1"/>
</dbReference>
<evidence type="ECO:0000313" key="7">
    <source>
        <dbReference type="EMBL" id="AYO41052.1"/>
    </source>
</evidence>
<dbReference type="GO" id="GO:0006506">
    <property type="term" value="P:GPI anchor biosynthetic process"/>
    <property type="evidence" value="ECO:0007669"/>
    <property type="project" value="TreeGrafter"/>
</dbReference>
<keyword evidence="8" id="KW-1185">Reference proteome</keyword>